<sequence length="563" mass="62144">MQTVVQPSHEAVEVAHKTSEKNKFGDETIEVDSITTRDGDTVRKLQPRHVALIGIGGTIGTALFVAIGSALTAGGPASLLIAFIIWSSVIWGVNNAMSEMVTWLPINSGFIRLAGRFVDEALGVAAGWNFFVCEAALVAFEVTACCVIVRFWDVDGSIHKAVWIAIILALYSLLNLITVEYYGESEFWFAIGKVLLITALICMTFVLMVGGNPKGDAFGFRYWKNPGAFAEYIEKGSMGRFLGFFQCLVTASFVIAGPDYLSMAAGEAINPRKTMPEAYRVVFARLVAFFVLGSLAVGIIVPYNDPSLLKAIGDGKPGAAKSPYVIALTRLEVPVLPHIINAAVLLSAFSAGNSYVFCASRTLYGLSLEGKAPRIFTKCSKRGVPYNSVIMVLAIGLLAFLSVSKNANIVLTWFVSIVTSSQLINFAIMTFTYLRFYKAMEVQGISRSELPYRSRFNPYTAYYSLTAITLMIFLQGYSVFIKGQWDVSNFLFAYFMVGVTPAIYLVWKLVKRTKWLALRDVDLFTGKKEIDEDELMWKELEAAGKLHQGKARKGWSQIRKFLF</sequence>
<accession>A0A1Y2FKG5</accession>
<dbReference type="AlphaFoldDB" id="A0A1Y2FKG5"/>
<evidence type="ECO:0000259" key="8">
    <source>
        <dbReference type="Pfam" id="PF00324"/>
    </source>
</evidence>
<feature type="transmembrane region" description="Helical" evidence="7">
    <location>
        <begin position="282"/>
        <end position="303"/>
    </location>
</feature>
<feature type="transmembrane region" description="Helical" evidence="7">
    <location>
        <begin position="124"/>
        <end position="149"/>
    </location>
</feature>
<protein>
    <submittedName>
        <fullName evidence="9">Amino acid permease/ SLC12A domain-containing protein</fullName>
    </submittedName>
</protein>
<dbReference type="EMBL" id="MCFI01000006">
    <property type="protein sequence ID" value="ORY84472.1"/>
    <property type="molecule type" value="Genomic_DNA"/>
</dbReference>
<gene>
    <name evidence="9" type="ORF">BCR37DRAFT_345771</name>
</gene>
<dbReference type="PANTHER" id="PTHR43341:SF15">
    <property type="entry name" value="GENERAL AMINO ACID PERMEASE AGP2"/>
    <property type="match status" value="1"/>
</dbReference>
<evidence type="ECO:0000256" key="7">
    <source>
        <dbReference type="SAM" id="Phobius"/>
    </source>
</evidence>
<keyword evidence="3 7" id="KW-0812">Transmembrane</keyword>
<keyword evidence="4" id="KW-0029">Amino-acid transport</keyword>
<dbReference type="InterPro" id="IPR050524">
    <property type="entry name" value="APC_YAT"/>
</dbReference>
<feature type="transmembrane region" description="Helical" evidence="7">
    <location>
        <begin position="161"/>
        <end position="182"/>
    </location>
</feature>
<dbReference type="Gene3D" id="1.20.1740.10">
    <property type="entry name" value="Amino acid/polyamine transporter I"/>
    <property type="match status" value="1"/>
</dbReference>
<feature type="transmembrane region" description="Helical" evidence="7">
    <location>
        <begin position="77"/>
        <end position="93"/>
    </location>
</feature>
<dbReference type="RefSeq" id="XP_040726490.1">
    <property type="nucleotide sequence ID" value="XM_040867639.1"/>
</dbReference>
<dbReference type="GeneID" id="63784238"/>
<organism evidence="9 10">
    <name type="scientific">Protomyces lactucae-debilis</name>
    <dbReference type="NCBI Taxonomy" id="2754530"/>
    <lineage>
        <taxon>Eukaryota</taxon>
        <taxon>Fungi</taxon>
        <taxon>Dikarya</taxon>
        <taxon>Ascomycota</taxon>
        <taxon>Taphrinomycotina</taxon>
        <taxon>Taphrinomycetes</taxon>
        <taxon>Taphrinales</taxon>
        <taxon>Protomycetaceae</taxon>
        <taxon>Protomyces</taxon>
    </lineage>
</organism>
<evidence type="ECO:0000256" key="3">
    <source>
        <dbReference type="ARBA" id="ARBA00022692"/>
    </source>
</evidence>
<dbReference type="Pfam" id="PF00324">
    <property type="entry name" value="AA_permease"/>
    <property type="match status" value="1"/>
</dbReference>
<evidence type="ECO:0000256" key="6">
    <source>
        <dbReference type="ARBA" id="ARBA00023136"/>
    </source>
</evidence>
<evidence type="ECO:0000256" key="1">
    <source>
        <dbReference type="ARBA" id="ARBA00004141"/>
    </source>
</evidence>
<dbReference type="GO" id="GO:0015171">
    <property type="term" value="F:amino acid transmembrane transporter activity"/>
    <property type="evidence" value="ECO:0007669"/>
    <property type="project" value="TreeGrafter"/>
</dbReference>
<keyword evidence="5 7" id="KW-1133">Transmembrane helix</keyword>
<keyword evidence="2" id="KW-0813">Transport</keyword>
<dbReference type="Proteomes" id="UP000193685">
    <property type="component" value="Unassembled WGS sequence"/>
</dbReference>
<evidence type="ECO:0000256" key="2">
    <source>
        <dbReference type="ARBA" id="ARBA00022448"/>
    </source>
</evidence>
<feature type="transmembrane region" description="Helical" evidence="7">
    <location>
        <begin position="50"/>
        <end position="71"/>
    </location>
</feature>
<keyword evidence="6 7" id="KW-0472">Membrane</keyword>
<dbReference type="GO" id="GO:0016020">
    <property type="term" value="C:membrane"/>
    <property type="evidence" value="ECO:0007669"/>
    <property type="project" value="UniProtKB-SubCell"/>
</dbReference>
<feature type="transmembrane region" description="Helical" evidence="7">
    <location>
        <begin position="384"/>
        <end position="403"/>
    </location>
</feature>
<feature type="domain" description="Amino acid permease/ SLC12A" evidence="8">
    <location>
        <begin position="49"/>
        <end position="514"/>
    </location>
</feature>
<feature type="transmembrane region" description="Helical" evidence="7">
    <location>
        <begin position="188"/>
        <end position="211"/>
    </location>
</feature>
<keyword evidence="10" id="KW-1185">Reference proteome</keyword>
<dbReference type="STRING" id="56484.A0A1Y2FKG5"/>
<dbReference type="InterPro" id="IPR004841">
    <property type="entry name" value="AA-permease/SLC12A_dom"/>
</dbReference>
<feature type="transmembrane region" description="Helical" evidence="7">
    <location>
        <begin position="409"/>
        <end position="436"/>
    </location>
</feature>
<proteinExistence type="predicted"/>
<evidence type="ECO:0000313" key="9">
    <source>
        <dbReference type="EMBL" id="ORY84472.1"/>
    </source>
</evidence>
<feature type="transmembrane region" description="Helical" evidence="7">
    <location>
        <begin position="456"/>
        <end position="478"/>
    </location>
</feature>
<evidence type="ECO:0000256" key="5">
    <source>
        <dbReference type="ARBA" id="ARBA00022989"/>
    </source>
</evidence>
<reference evidence="9 10" key="1">
    <citation type="submission" date="2016-07" db="EMBL/GenBank/DDBJ databases">
        <title>Pervasive Adenine N6-methylation of Active Genes in Fungi.</title>
        <authorList>
            <consortium name="DOE Joint Genome Institute"/>
            <person name="Mondo S.J."/>
            <person name="Dannebaum R.O."/>
            <person name="Kuo R.C."/>
            <person name="Labutti K."/>
            <person name="Haridas S."/>
            <person name="Kuo A."/>
            <person name="Salamov A."/>
            <person name="Ahrendt S.R."/>
            <person name="Lipzen A."/>
            <person name="Sullivan W."/>
            <person name="Andreopoulos W.B."/>
            <person name="Clum A."/>
            <person name="Lindquist E."/>
            <person name="Daum C."/>
            <person name="Ramamoorthy G.K."/>
            <person name="Gryganskyi A."/>
            <person name="Culley D."/>
            <person name="Magnuson J.K."/>
            <person name="James T.Y."/>
            <person name="O'Malley M.A."/>
            <person name="Stajich J.E."/>
            <person name="Spatafora J.W."/>
            <person name="Visel A."/>
            <person name="Grigoriev I.V."/>
        </authorList>
    </citation>
    <scope>NUCLEOTIDE SEQUENCE [LARGE SCALE GENOMIC DNA]</scope>
    <source>
        <strain evidence="9 10">12-1054</strain>
    </source>
</reference>
<dbReference type="OMA" id="NTIIHYW"/>
<dbReference type="FunFam" id="1.20.1740.10:FF:000006">
    <property type="entry name" value="General amino acid permease"/>
    <property type="match status" value="1"/>
</dbReference>
<evidence type="ECO:0000313" key="10">
    <source>
        <dbReference type="Proteomes" id="UP000193685"/>
    </source>
</evidence>
<dbReference type="PANTHER" id="PTHR43341">
    <property type="entry name" value="AMINO ACID PERMEASE"/>
    <property type="match status" value="1"/>
</dbReference>
<dbReference type="PIRSF" id="PIRSF006060">
    <property type="entry name" value="AA_transporter"/>
    <property type="match status" value="1"/>
</dbReference>
<comment type="subcellular location">
    <subcellularLocation>
        <location evidence="1">Membrane</location>
        <topology evidence="1">Multi-pass membrane protein</topology>
    </subcellularLocation>
</comment>
<evidence type="ECO:0000256" key="4">
    <source>
        <dbReference type="ARBA" id="ARBA00022970"/>
    </source>
</evidence>
<name>A0A1Y2FKG5_PROLT</name>
<dbReference type="OrthoDB" id="10062876at2759"/>
<feature type="transmembrane region" description="Helical" evidence="7">
    <location>
        <begin position="490"/>
        <end position="510"/>
    </location>
</feature>
<comment type="caution">
    <text evidence="9">The sequence shown here is derived from an EMBL/GenBank/DDBJ whole genome shotgun (WGS) entry which is preliminary data.</text>
</comment>
<feature type="transmembrane region" description="Helical" evidence="7">
    <location>
        <begin position="339"/>
        <end position="364"/>
    </location>
</feature>